<dbReference type="EMBL" id="JABVXQ010000010">
    <property type="protein sequence ID" value="KAF6089628.1"/>
    <property type="molecule type" value="Genomic_DNA"/>
</dbReference>
<dbReference type="FunFam" id="1.25.40.10:FF:000221">
    <property type="entry name" value="Mitochondrial import receptor subunit TOM34"/>
    <property type="match status" value="1"/>
</dbReference>
<dbReference type="SUPFAM" id="SSF48452">
    <property type="entry name" value="TPR-like"/>
    <property type="match status" value="1"/>
</dbReference>
<accession>A0A833Z3V2</accession>
<keyword evidence="2" id="KW-0963">Cytoplasm</keyword>
<evidence type="ECO:0000313" key="7">
    <source>
        <dbReference type="Proteomes" id="UP000664940"/>
    </source>
</evidence>
<comment type="subcellular location">
    <subcellularLocation>
        <location evidence="1">Cytoplasm</location>
    </subcellularLocation>
</comment>
<dbReference type="PANTHER" id="PTHR45984:SF2">
    <property type="entry name" value="MITOCHONDRIAL IMPORT RECEPTOR SUBUNIT TOM34"/>
    <property type="match status" value="1"/>
</dbReference>
<dbReference type="GO" id="GO:0006626">
    <property type="term" value="P:protein targeting to mitochondrion"/>
    <property type="evidence" value="ECO:0007669"/>
    <property type="project" value="TreeGrafter"/>
</dbReference>
<dbReference type="SMART" id="SM00028">
    <property type="entry name" value="TPR"/>
    <property type="match status" value="3"/>
</dbReference>
<name>A0A833Z3V2_9CHIR</name>
<organism evidence="6 7">
    <name type="scientific">Phyllostomus discolor</name>
    <name type="common">pale spear-nosed bat</name>
    <dbReference type="NCBI Taxonomy" id="89673"/>
    <lineage>
        <taxon>Eukaryota</taxon>
        <taxon>Metazoa</taxon>
        <taxon>Chordata</taxon>
        <taxon>Craniata</taxon>
        <taxon>Vertebrata</taxon>
        <taxon>Euteleostomi</taxon>
        <taxon>Mammalia</taxon>
        <taxon>Eutheria</taxon>
        <taxon>Laurasiatheria</taxon>
        <taxon>Chiroptera</taxon>
        <taxon>Yangochiroptera</taxon>
        <taxon>Phyllostomidae</taxon>
        <taxon>Phyllostominae</taxon>
        <taxon>Phyllostomus</taxon>
    </lineage>
</organism>
<evidence type="ECO:0000256" key="1">
    <source>
        <dbReference type="ARBA" id="ARBA00004496"/>
    </source>
</evidence>
<dbReference type="GO" id="GO:0005739">
    <property type="term" value="C:mitochondrion"/>
    <property type="evidence" value="ECO:0007669"/>
    <property type="project" value="TreeGrafter"/>
</dbReference>
<dbReference type="PANTHER" id="PTHR45984">
    <property type="entry name" value="RNA (RNA) POLYMERASE II ASSOCIATED PROTEIN HOMOLOG"/>
    <property type="match status" value="1"/>
</dbReference>
<protein>
    <submittedName>
        <fullName evidence="6">Translocase of outer mitochondrial membrane 34</fullName>
    </submittedName>
</protein>
<evidence type="ECO:0000256" key="3">
    <source>
        <dbReference type="ARBA" id="ARBA00022737"/>
    </source>
</evidence>
<dbReference type="Proteomes" id="UP000664940">
    <property type="component" value="Unassembled WGS sequence"/>
</dbReference>
<sequence length="228" mass="24633">MAPKLPNSVEELRTAGNVSFRNGQFCEAATYYSLALRLMLERGASDPKEESVLYSNRAACHLKDGNCRDCIKDCTAALSLMPFSIKPLLRRASAYEALEKYALAYVDYKTVLQVDGSVLSALEGVNRMTKALMDSMGPDWRLKVPSVPLVPASLQKKWNPLSSEHHKETAKSKSKQISGGSDGLWAASCVEAPALLQGPGRVTSSEGGAGRQASLRLVSFYSGQGPAF</sequence>
<dbReference type="InterPro" id="IPR011990">
    <property type="entry name" value="TPR-like_helical_dom_sf"/>
</dbReference>
<reference evidence="6 7" key="1">
    <citation type="journal article" date="2020" name="Nature">
        <title>Six reference-quality genomes reveal evolution of bat adaptations.</title>
        <authorList>
            <person name="Jebb D."/>
            <person name="Huang Z."/>
            <person name="Pippel M."/>
            <person name="Hughes G.M."/>
            <person name="Lavrichenko K."/>
            <person name="Devanna P."/>
            <person name="Winkler S."/>
            <person name="Jermiin L.S."/>
            <person name="Skirmuntt E.C."/>
            <person name="Katzourakis A."/>
            <person name="Burkitt-Gray L."/>
            <person name="Ray D.A."/>
            <person name="Sullivan K.A.M."/>
            <person name="Roscito J.G."/>
            <person name="Kirilenko B.M."/>
            <person name="Davalos L.M."/>
            <person name="Corthals A.P."/>
            <person name="Power M.L."/>
            <person name="Jones G."/>
            <person name="Ransome R.D."/>
            <person name="Dechmann D.K.N."/>
            <person name="Locatelli A.G."/>
            <person name="Puechmaille S.J."/>
            <person name="Fedrigo O."/>
            <person name="Jarvis E.D."/>
            <person name="Hiller M."/>
            <person name="Vernes S.C."/>
            <person name="Myers E.W."/>
            <person name="Teeling E.C."/>
        </authorList>
    </citation>
    <scope>NUCLEOTIDE SEQUENCE [LARGE SCALE GENOMIC DNA]</scope>
    <source>
        <strain evidence="6">Bat1K_MPI-CBG_1</strain>
    </source>
</reference>
<feature type="region of interest" description="Disordered" evidence="5">
    <location>
        <begin position="160"/>
        <end position="179"/>
    </location>
</feature>
<dbReference type="Gene3D" id="1.25.40.10">
    <property type="entry name" value="Tetratricopeptide repeat domain"/>
    <property type="match status" value="1"/>
</dbReference>
<dbReference type="InterPro" id="IPR019734">
    <property type="entry name" value="TPR_rpt"/>
</dbReference>
<comment type="caution">
    <text evidence="6">The sequence shown here is derived from an EMBL/GenBank/DDBJ whole genome shotgun (WGS) entry which is preliminary data.</text>
</comment>
<evidence type="ECO:0000256" key="5">
    <source>
        <dbReference type="SAM" id="MobiDB-lite"/>
    </source>
</evidence>
<dbReference type="AlphaFoldDB" id="A0A833Z3V2"/>
<evidence type="ECO:0000256" key="4">
    <source>
        <dbReference type="ARBA" id="ARBA00022803"/>
    </source>
</evidence>
<dbReference type="GO" id="GO:0031072">
    <property type="term" value="F:heat shock protein binding"/>
    <property type="evidence" value="ECO:0007669"/>
    <property type="project" value="TreeGrafter"/>
</dbReference>
<proteinExistence type="predicted"/>
<gene>
    <name evidence="6" type="ORF">HJG60_019358</name>
</gene>
<dbReference type="InterPro" id="IPR051982">
    <property type="entry name" value="CiliaryAsmbly_MitoImport"/>
</dbReference>
<evidence type="ECO:0000313" key="6">
    <source>
        <dbReference type="EMBL" id="KAF6089628.1"/>
    </source>
</evidence>
<dbReference type="GO" id="GO:0005829">
    <property type="term" value="C:cytosol"/>
    <property type="evidence" value="ECO:0007669"/>
    <property type="project" value="TreeGrafter"/>
</dbReference>
<keyword evidence="3" id="KW-0677">Repeat</keyword>
<evidence type="ECO:0000256" key="2">
    <source>
        <dbReference type="ARBA" id="ARBA00022490"/>
    </source>
</evidence>
<keyword evidence="4" id="KW-0802">TPR repeat</keyword>